<comment type="function">
    <text evidence="9">Catalyzes the conversion of GTP to 2,5-diamino-6-ribosylamino-4(3H)-pyrimidinone 5'-phosphate (DARP), formate and pyrophosphate.</text>
</comment>
<dbReference type="PANTHER" id="PTHR21327:SF18">
    <property type="entry name" value="3,4-DIHYDROXY-2-BUTANONE 4-PHOSPHATE SYNTHASE"/>
    <property type="match status" value="1"/>
</dbReference>
<sequence length="196" mass="22288">MKFEISKTANLPTTFGNFKLTAFREYTQNIHKRECELEHLVICSDVLPQIPLVRLHSECLTGDVLNSLKCDCGGELHLALKLIAKQGGMLLYLRQEGRGIGLFNKINAYALQDEGLDTVEANEALGFPKDARSYEIVGEIFKHFNLKEINLLTNNPKKINLLSQYVKVNRSPIIIEPNCHNKHYLEVKKEKMGHLL</sequence>
<feature type="binding site" evidence="9">
    <location>
        <position position="59"/>
    </location>
    <ligand>
        <name>Zn(2+)</name>
        <dbReference type="ChEBI" id="CHEBI:29105"/>
        <note>catalytic</note>
    </ligand>
</feature>
<evidence type="ECO:0000256" key="6">
    <source>
        <dbReference type="ARBA" id="ARBA00022833"/>
    </source>
</evidence>
<evidence type="ECO:0000313" key="12">
    <source>
        <dbReference type="Proteomes" id="UP000257067"/>
    </source>
</evidence>
<feature type="binding site" evidence="9">
    <location>
        <position position="70"/>
    </location>
    <ligand>
        <name>Zn(2+)</name>
        <dbReference type="ChEBI" id="CHEBI:29105"/>
        <note>catalytic</note>
    </ligand>
</feature>
<feature type="active site" description="Proton acceptor" evidence="9">
    <location>
        <position position="130"/>
    </location>
</feature>
<evidence type="ECO:0000256" key="8">
    <source>
        <dbReference type="ARBA" id="ARBA00049295"/>
    </source>
</evidence>
<name>A0A3D8IWL7_9HELI</name>
<evidence type="ECO:0000256" key="1">
    <source>
        <dbReference type="ARBA" id="ARBA00004853"/>
    </source>
</evidence>
<dbReference type="HAMAP" id="MF_00179">
    <property type="entry name" value="RibA"/>
    <property type="match status" value="1"/>
</dbReference>
<evidence type="ECO:0000313" key="11">
    <source>
        <dbReference type="EMBL" id="RDU69642.1"/>
    </source>
</evidence>
<evidence type="ECO:0000256" key="7">
    <source>
        <dbReference type="ARBA" id="ARBA00023134"/>
    </source>
</evidence>
<dbReference type="Gene3D" id="3.40.50.10990">
    <property type="entry name" value="GTP cyclohydrolase II"/>
    <property type="match status" value="1"/>
</dbReference>
<feature type="active site" description="Nucleophile" evidence="9">
    <location>
        <position position="132"/>
    </location>
</feature>
<feature type="domain" description="GTP cyclohydrolase II" evidence="10">
    <location>
        <begin position="8"/>
        <end position="165"/>
    </location>
</feature>
<dbReference type="Pfam" id="PF00925">
    <property type="entry name" value="GTP_cyclohydro2"/>
    <property type="match status" value="1"/>
</dbReference>
<dbReference type="InterPro" id="IPR036144">
    <property type="entry name" value="RibA-like_sf"/>
</dbReference>
<dbReference type="EMBL" id="NXLU01000002">
    <property type="protein sequence ID" value="RDU69642.1"/>
    <property type="molecule type" value="Genomic_DNA"/>
</dbReference>
<dbReference type="OrthoDB" id="9793111at2"/>
<dbReference type="GO" id="GO:0009231">
    <property type="term" value="P:riboflavin biosynthetic process"/>
    <property type="evidence" value="ECO:0007669"/>
    <property type="project" value="UniProtKB-UniRule"/>
</dbReference>
<evidence type="ECO:0000256" key="2">
    <source>
        <dbReference type="ARBA" id="ARBA00022619"/>
    </source>
</evidence>
<evidence type="ECO:0000256" key="9">
    <source>
        <dbReference type="HAMAP-Rule" id="MF_00179"/>
    </source>
</evidence>
<keyword evidence="12" id="KW-1185">Reference proteome</keyword>
<dbReference type="UniPathway" id="UPA00275">
    <property type="reaction ID" value="UER00400"/>
</dbReference>
<evidence type="ECO:0000256" key="3">
    <source>
        <dbReference type="ARBA" id="ARBA00022723"/>
    </source>
</evidence>
<dbReference type="GO" id="GO:0005829">
    <property type="term" value="C:cytosol"/>
    <property type="evidence" value="ECO:0007669"/>
    <property type="project" value="TreeGrafter"/>
</dbReference>
<keyword evidence="4 9" id="KW-0547">Nucleotide-binding</keyword>
<dbReference type="GO" id="GO:0005525">
    <property type="term" value="F:GTP binding"/>
    <property type="evidence" value="ECO:0007669"/>
    <property type="project" value="UniProtKB-KW"/>
</dbReference>
<keyword evidence="7 9" id="KW-0342">GTP-binding</keyword>
<evidence type="ECO:0000256" key="5">
    <source>
        <dbReference type="ARBA" id="ARBA00022801"/>
    </source>
</evidence>
<feature type="binding site" evidence="9">
    <location>
        <position position="158"/>
    </location>
    <ligand>
        <name>GTP</name>
        <dbReference type="ChEBI" id="CHEBI:37565"/>
    </ligand>
</feature>
<dbReference type="GO" id="GO:0008270">
    <property type="term" value="F:zinc ion binding"/>
    <property type="evidence" value="ECO:0007669"/>
    <property type="project" value="UniProtKB-UniRule"/>
</dbReference>
<dbReference type="Proteomes" id="UP000257067">
    <property type="component" value="Unassembled WGS sequence"/>
</dbReference>
<dbReference type="SUPFAM" id="SSF142695">
    <property type="entry name" value="RibA-like"/>
    <property type="match status" value="1"/>
</dbReference>
<dbReference type="NCBIfam" id="NF001591">
    <property type="entry name" value="PRK00393.1"/>
    <property type="match status" value="1"/>
</dbReference>
<reference evidence="11 12" key="1">
    <citation type="submission" date="2018-04" db="EMBL/GenBank/DDBJ databases">
        <title>Novel Campyloabacter and Helicobacter Species and Strains.</title>
        <authorList>
            <person name="Mannion A.J."/>
            <person name="Shen Z."/>
            <person name="Fox J.G."/>
        </authorList>
    </citation>
    <scope>NUCLEOTIDE SEQUENCE [LARGE SCALE GENOMIC DNA]</scope>
    <source>
        <strain evidence="11 12">ATCC 700242</strain>
    </source>
</reference>
<feature type="binding site" evidence="9">
    <location>
        <position position="72"/>
    </location>
    <ligand>
        <name>Zn(2+)</name>
        <dbReference type="ChEBI" id="CHEBI:29105"/>
        <note>catalytic</note>
    </ligand>
</feature>
<feature type="binding site" evidence="9">
    <location>
        <position position="153"/>
    </location>
    <ligand>
        <name>GTP</name>
        <dbReference type="ChEBI" id="CHEBI:37565"/>
    </ligand>
</feature>
<dbReference type="AlphaFoldDB" id="A0A3D8IWL7"/>
<dbReference type="PANTHER" id="PTHR21327">
    <property type="entry name" value="GTP CYCLOHYDROLASE II-RELATED"/>
    <property type="match status" value="1"/>
</dbReference>
<comment type="caution">
    <text evidence="9">Lacks conserved residue(s) required for the propagation of feature annotation.</text>
</comment>
<evidence type="ECO:0000256" key="4">
    <source>
        <dbReference type="ARBA" id="ARBA00022741"/>
    </source>
</evidence>
<evidence type="ECO:0000259" key="10">
    <source>
        <dbReference type="Pfam" id="PF00925"/>
    </source>
</evidence>
<proteinExistence type="inferred from homology"/>
<comment type="pathway">
    <text evidence="1 9">Cofactor biosynthesis; riboflavin biosynthesis; 5-amino-6-(D-ribitylamino)uracil from GTP: step 1/4.</text>
</comment>
<dbReference type="GO" id="GO:0003935">
    <property type="term" value="F:GTP cyclohydrolase II activity"/>
    <property type="evidence" value="ECO:0007669"/>
    <property type="project" value="UniProtKB-UniRule"/>
</dbReference>
<comment type="cofactor">
    <cofactor evidence="9">
        <name>Zn(2+)</name>
        <dbReference type="ChEBI" id="CHEBI:29105"/>
    </cofactor>
    <text evidence="9">Binds 1 zinc ion per subunit.</text>
</comment>
<keyword evidence="5 9" id="KW-0378">Hydrolase</keyword>
<comment type="caution">
    <text evidence="11">The sequence shown here is derived from an EMBL/GenBank/DDBJ whole genome shotgun (WGS) entry which is preliminary data.</text>
</comment>
<dbReference type="EC" id="3.5.4.25" evidence="9"/>
<feature type="binding site" evidence="9">
    <location>
        <begin position="54"/>
        <end position="58"/>
    </location>
    <ligand>
        <name>GTP</name>
        <dbReference type="ChEBI" id="CHEBI:37565"/>
    </ligand>
</feature>
<feature type="binding site" evidence="9">
    <location>
        <position position="118"/>
    </location>
    <ligand>
        <name>GTP</name>
        <dbReference type="ChEBI" id="CHEBI:37565"/>
    </ligand>
</feature>
<gene>
    <name evidence="9 11" type="primary">ribA</name>
    <name evidence="11" type="ORF">CQA62_03065</name>
</gene>
<dbReference type="InterPro" id="IPR032677">
    <property type="entry name" value="GTP_cyclohydro_II"/>
</dbReference>
<keyword evidence="2 9" id="KW-0686">Riboflavin biosynthesis</keyword>
<dbReference type="InterPro" id="IPR000926">
    <property type="entry name" value="RibA"/>
</dbReference>
<dbReference type="RefSeq" id="WP_104724328.1">
    <property type="nucleotide sequence ID" value="NZ_FZNE01000003.1"/>
</dbReference>
<keyword evidence="3 9" id="KW-0479">Metal-binding</keyword>
<organism evidence="11 12">
    <name type="scientific">Helicobacter cholecystus</name>
    <dbReference type="NCBI Taxonomy" id="45498"/>
    <lineage>
        <taxon>Bacteria</taxon>
        <taxon>Pseudomonadati</taxon>
        <taxon>Campylobacterota</taxon>
        <taxon>Epsilonproteobacteria</taxon>
        <taxon>Campylobacterales</taxon>
        <taxon>Helicobacteraceae</taxon>
        <taxon>Helicobacter</taxon>
    </lineage>
</organism>
<dbReference type="CDD" id="cd00641">
    <property type="entry name" value="GTP_cyclohydro2"/>
    <property type="match status" value="1"/>
</dbReference>
<dbReference type="FunFam" id="3.40.50.10990:FF:000002">
    <property type="entry name" value="GTP cyclohydrolase-2"/>
    <property type="match status" value="1"/>
</dbReference>
<comment type="similarity">
    <text evidence="9">Belongs to the GTP cyclohydrolase II family.</text>
</comment>
<accession>A0A3D8IWL7</accession>
<dbReference type="NCBIfam" id="TIGR00505">
    <property type="entry name" value="ribA"/>
    <property type="match status" value="1"/>
</dbReference>
<keyword evidence="6 9" id="KW-0862">Zinc</keyword>
<protein>
    <recommendedName>
        <fullName evidence="9">GTP cyclohydrolase-2</fullName>
        <ecNumber evidence="9">3.5.4.25</ecNumber>
    </recommendedName>
    <alternativeName>
        <fullName evidence="9">GTP cyclohydrolase II</fullName>
    </alternativeName>
</protein>
<feature type="binding site" evidence="9">
    <location>
        <begin position="96"/>
        <end position="98"/>
    </location>
    <ligand>
        <name>GTP</name>
        <dbReference type="ChEBI" id="CHEBI:37565"/>
    </ligand>
</feature>
<comment type="catalytic activity">
    <reaction evidence="8 9">
        <text>GTP + 4 H2O = 2,5-diamino-6-hydroxy-4-(5-phosphoribosylamino)-pyrimidine + formate + 2 phosphate + 3 H(+)</text>
        <dbReference type="Rhea" id="RHEA:23704"/>
        <dbReference type="ChEBI" id="CHEBI:15377"/>
        <dbReference type="ChEBI" id="CHEBI:15378"/>
        <dbReference type="ChEBI" id="CHEBI:15740"/>
        <dbReference type="ChEBI" id="CHEBI:37565"/>
        <dbReference type="ChEBI" id="CHEBI:43474"/>
        <dbReference type="ChEBI" id="CHEBI:58614"/>
        <dbReference type="EC" id="3.5.4.25"/>
    </reaction>
</comment>